<gene>
    <name evidence="2" type="ORF">DR950_15035</name>
</gene>
<evidence type="ECO:0000313" key="3">
    <source>
        <dbReference type="Proteomes" id="UP000263377"/>
    </source>
</evidence>
<organism evidence="2 3">
    <name type="scientific">Kitasatospora xanthocidica</name>
    <dbReference type="NCBI Taxonomy" id="83382"/>
    <lineage>
        <taxon>Bacteria</taxon>
        <taxon>Bacillati</taxon>
        <taxon>Actinomycetota</taxon>
        <taxon>Actinomycetes</taxon>
        <taxon>Kitasatosporales</taxon>
        <taxon>Streptomycetaceae</taxon>
        <taxon>Kitasatospora</taxon>
    </lineage>
</organism>
<dbReference type="Proteomes" id="UP000263377">
    <property type="component" value="Unassembled WGS sequence"/>
</dbReference>
<feature type="domain" description="N-acetyltransferase" evidence="1">
    <location>
        <begin position="73"/>
        <end position="220"/>
    </location>
</feature>
<name>A0A372ZUF3_9ACTN</name>
<proteinExistence type="predicted"/>
<dbReference type="PROSITE" id="PS51186">
    <property type="entry name" value="GNAT"/>
    <property type="match status" value="1"/>
</dbReference>
<dbReference type="Gene3D" id="3.40.630.30">
    <property type="match status" value="1"/>
</dbReference>
<keyword evidence="3" id="KW-1185">Reference proteome</keyword>
<dbReference type="InterPro" id="IPR000182">
    <property type="entry name" value="GNAT_dom"/>
</dbReference>
<dbReference type="InterPro" id="IPR016181">
    <property type="entry name" value="Acyl_CoA_acyltransferase"/>
</dbReference>
<accession>A0A372ZUF3</accession>
<dbReference type="CDD" id="cd04301">
    <property type="entry name" value="NAT_SF"/>
    <property type="match status" value="1"/>
</dbReference>
<dbReference type="Pfam" id="PF00583">
    <property type="entry name" value="Acetyltransf_1"/>
    <property type="match status" value="1"/>
</dbReference>
<dbReference type="SUPFAM" id="SSF55729">
    <property type="entry name" value="Acyl-CoA N-acyltransferases (Nat)"/>
    <property type="match status" value="1"/>
</dbReference>
<comment type="caution">
    <text evidence="2">The sequence shown here is derived from an EMBL/GenBank/DDBJ whole genome shotgun (WGS) entry which is preliminary data.</text>
</comment>
<dbReference type="RefSeq" id="WP_117487307.1">
    <property type="nucleotide sequence ID" value="NZ_QVIG01000001.1"/>
</dbReference>
<dbReference type="GO" id="GO:0016747">
    <property type="term" value="F:acyltransferase activity, transferring groups other than amino-acyl groups"/>
    <property type="evidence" value="ECO:0007669"/>
    <property type="project" value="InterPro"/>
</dbReference>
<keyword evidence="2" id="KW-0808">Transferase</keyword>
<protein>
    <submittedName>
        <fullName evidence="2">GNAT family N-acetyltransferase</fullName>
    </submittedName>
</protein>
<dbReference type="AlphaFoldDB" id="A0A372ZUF3"/>
<dbReference type="EMBL" id="QVIG01000001">
    <property type="protein sequence ID" value="RGD58917.1"/>
    <property type="molecule type" value="Genomic_DNA"/>
</dbReference>
<sequence>MREPDIRELVRMWISGWAVSRGSAEPVDQPWGWSIDVGAPVGEVGRHVLPEPTEAEVRKLGETVTAPTTWLKLFAEDATVRPWLDERWRLDAPGFLMSVPLVPERPEAPAGYTVTTWERGGILRALVRTGDGHLAARGQAGLAGPVAVPDQITTAPEHRRRGLGALVMRTLQSAAHERGARTGVLVGTPEGQALYTALGWATHAPMASLVLDAPGVHDTE</sequence>
<reference evidence="2 3" key="1">
    <citation type="submission" date="2018-08" db="EMBL/GenBank/DDBJ databases">
        <title>Diversity &amp; Physiological Properties of Lignin-Decomposing Actinobacteria from Soil.</title>
        <authorList>
            <person name="Roh S.G."/>
            <person name="Kim S.B."/>
        </authorList>
    </citation>
    <scope>NUCLEOTIDE SEQUENCE [LARGE SCALE GENOMIC DNA]</scope>
    <source>
        <strain evidence="2 3">MMS17-GH009</strain>
    </source>
</reference>
<evidence type="ECO:0000313" key="2">
    <source>
        <dbReference type="EMBL" id="RGD58917.1"/>
    </source>
</evidence>
<evidence type="ECO:0000259" key="1">
    <source>
        <dbReference type="PROSITE" id="PS51186"/>
    </source>
</evidence>